<reference evidence="1 2" key="1">
    <citation type="submission" date="2013-01" db="EMBL/GenBank/DDBJ databases">
        <authorList>
            <person name="Bench S."/>
        </authorList>
    </citation>
    <scope>NUCLEOTIDE SEQUENCE [LARGE SCALE GENOMIC DNA]</scope>
    <source>
        <strain evidence="1 2">WH 0402</strain>
    </source>
</reference>
<gene>
    <name evidence="1" type="ORF">CWATWH0402_3961</name>
</gene>
<organism evidence="1 2">
    <name type="scientific">Crocosphaera watsonii WH 0402</name>
    <dbReference type="NCBI Taxonomy" id="1284629"/>
    <lineage>
        <taxon>Bacteria</taxon>
        <taxon>Bacillati</taxon>
        <taxon>Cyanobacteriota</taxon>
        <taxon>Cyanophyceae</taxon>
        <taxon>Oscillatoriophycideae</taxon>
        <taxon>Chroococcales</taxon>
        <taxon>Aphanothecaceae</taxon>
        <taxon>Crocosphaera</taxon>
    </lineage>
</organism>
<accession>T2JVA8</accession>
<dbReference type="Proteomes" id="UP000018130">
    <property type="component" value="Unassembled WGS sequence"/>
</dbReference>
<dbReference type="AlphaFoldDB" id="T2JVA8"/>
<reference evidence="1 2" key="2">
    <citation type="submission" date="2013-09" db="EMBL/GenBank/DDBJ databases">
        <title>Whole genome comparison of six Crocosphaera watsonii strains with differing phenotypes.</title>
        <authorList>
            <person name="Bench S.R."/>
            <person name="Heller P."/>
            <person name="Frank I."/>
            <person name="Arciniega M."/>
            <person name="Shilova I.N."/>
            <person name="Zehr J.P."/>
        </authorList>
    </citation>
    <scope>NUCLEOTIDE SEQUENCE [LARGE SCALE GENOMIC DNA]</scope>
    <source>
        <strain evidence="1 2">WH 0402</strain>
    </source>
</reference>
<protein>
    <submittedName>
        <fullName evidence="1">Uncharacterized protein</fullName>
    </submittedName>
</protein>
<evidence type="ECO:0000313" key="2">
    <source>
        <dbReference type="Proteomes" id="UP000018130"/>
    </source>
</evidence>
<sequence>MTCCHYRGQRCWNSQSPLYGFKVTQEGYCPVFKPLPKPEDE</sequence>
<proteinExistence type="predicted"/>
<dbReference type="EMBL" id="CAQN01000865">
    <property type="protein sequence ID" value="CCQ68941.1"/>
    <property type="molecule type" value="Genomic_DNA"/>
</dbReference>
<name>T2JVA8_CROWT</name>
<evidence type="ECO:0000313" key="1">
    <source>
        <dbReference type="EMBL" id="CCQ68941.1"/>
    </source>
</evidence>
<comment type="caution">
    <text evidence="1">The sequence shown here is derived from an EMBL/GenBank/DDBJ whole genome shotgun (WGS) entry which is preliminary data.</text>
</comment>